<evidence type="ECO:0000313" key="2">
    <source>
        <dbReference type="EMBL" id="KAK7014467.1"/>
    </source>
</evidence>
<dbReference type="Proteomes" id="UP001383192">
    <property type="component" value="Unassembled WGS sequence"/>
</dbReference>
<gene>
    <name evidence="2" type="ORF">VNI00_019345</name>
</gene>
<protein>
    <recommendedName>
        <fullName evidence="1">F-box domain-containing protein</fullName>
    </recommendedName>
</protein>
<name>A0AAW0AMN7_9AGAR</name>
<feature type="domain" description="F-box" evidence="1">
    <location>
        <begin position="1"/>
        <end position="41"/>
    </location>
</feature>
<dbReference type="InterPro" id="IPR001810">
    <property type="entry name" value="F-box_dom"/>
</dbReference>
<keyword evidence="3" id="KW-1185">Reference proteome</keyword>
<evidence type="ECO:0000259" key="1">
    <source>
        <dbReference type="PROSITE" id="PS50181"/>
    </source>
</evidence>
<accession>A0AAW0AMN7</accession>
<reference evidence="2 3" key="1">
    <citation type="submission" date="2024-01" db="EMBL/GenBank/DDBJ databases">
        <title>A draft genome for a cacao thread blight-causing isolate of Paramarasmius palmivorus.</title>
        <authorList>
            <person name="Baruah I.K."/>
            <person name="Bukari Y."/>
            <person name="Amoako-Attah I."/>
            <person name="Meinhardt L.W."/>
            <person name="Bailey B.A."/>
            <person name="Cohen S.P."/>
        </authorList>
    </citation>
    <scope>NUCLEOTIDE SEQUENCE [LARGE SCALE GENOMIC DNA]</scope>
    <source>
        <strain evidence="2 3">GH-12</strain>
    </source>
</reference>
<dbReference type="PROSITE" id="PS50181">
    <property type="entry name" value="FBOX"/>
    <property type="match status" value="1"/>
</dbReference>
<proteinExistence type="predicted"/>
<evidence type="ECO:0000313" key="3">
    <source>
        <dbReference type="Proteomes" id="UP001383192"/>
    </source>
</evidence>
<organism evidence="2 3">
    <name type="scientific">Paramarasmius palmivorus</name>
    <dbReference type="NCBI Taxonomy" id="297713"/>
    <lineage>
        <taxon>Eukaryota</taxon>
        <taxon>Fungi</taxon>
        <taxon>Dikarya</taxon>
        <taxon>Basidiomycota</taxon>
        <taxon>Agaricomycotina</taxon>
        <taxon>Agaricomycetes</taxon>
        <taxon>Agaricomycetidae</taxon>
        <taxon>Agaricales</taxon>
        <taxon>Marasmiineae</taxon>
        <taxon>Marasmiaceae</taxon>
        <taxon>Paramarasmius</taxon>
    </lineage>
</organism>
<comment type="caution">
    <text evidence="2">The sequence shown here is derived from an EMBL/GenBank/DDBJ whole genome shotgun (WGS) entry which is preliminary data.</text>
</comment>
<dbReference type="EMBL" id="JAYKXP010000361">
    <property type="protein sequence ID" value="KAK7014467.1"/>
    <property type="molecule type" value="Genomic_DNA"/>
</dbReference>
<sequence length="493" mass="56575">MNLPPTTHDFIFRDLSAKDLLNYSKVNKAARTAVKAFYRRAFRVENVLSRYFDDDELRRFRILQFTTGCLISGSTALSFFERQVYPESDLDLYVDFRYAIFISDFLMSVGYVFEPFETERKQQAKDITSALEAMDHRLDRGGDENEALEGFGEYITSGILDVFSFVRDGKKIQIIATGHDPSPMDVILTFHSTVVMNIISYSHAISFFPKATFIDHISIVNHTTSHRAQHVAARAKYATRGWVIREDLDPVTALDKNSEFGIGDRYIGDRHCWTVAIPPITDFAAWSWGLGQDWMLLSNSWNVRHEGCVEIGSKPFFIPPLTQSYAFCDWVLEEVKKEEAFKWEESDNEEMVGGKKLRLVDDRLSDFIEDLLEKPRPEENPLDAFIRNALLEAFKDQQRKYSHLDFKKQVSASQALRLSKILGFLAMGLSELPTLTFRFAQNPSGWVWTNVDFQLPPGYRITDLDVEVVEAAVALKQGWRINVDIMPSPYWSG</sequence>
<dbReference type="AlphaFoldDB" id="A0AAW0AMN7"/>